<evidence type="ECO:0008006" key="6">
    <source>
        <dbReference type="Google" id="ProtNLM"/>
    </source>
</evidence>
<dbReference type="GO" id="GO:0000466">
    <property type="term" value="P:maturation of 5.8S rRNA from tricistronic rRNA transcript (SSU-rRNA, 5.8S rRNA, LSU-rRNA)"/>
    <property type="evidence" value="ECO:0007669"/>
    <property type="project" value="TreeGrafter"/>
</dbReference>
<dbReference type="InterPro" id="IPR039844">
    <property type="entry name" value="URB1"/>
</dbReference>
<dbReference type="Pfam" id="PF11707">
    <property type="entry name" value="Npa1"/>
    <property type="match status" value="1"/>
</dbReference>
<dbReference type="InterPro" id="IPR059018">
    <property type="entry name" value="HEAT_URB1"/>
</dbReference>
<dbReference type="Pfam" id="PF26140">
    <property type="entry name" value="HEAT_URB1"/>
    <property type="match status" value="1"/>
</dbReference>
<dbReference type="OrthoDB" id="72892at2759"/>
<dbReference type="Pfam" id="PF16201">
    <property type="entry name" value="NopRA1"/>
    <property type="match status" value="1"/>
</dbReference>
<feature type="domain" description="URB1 C-terminal" evidence="2">
    <location>
        <begin position="1417"/>
        <end position="1619"/>
    </location>
</feature>
<protein>
    <recommendedName>
        <fullName evidence="6">Nucleolar pre-ribosomal-associated protein 1 C-terminal domain-containing protein</fullName>
    </recommendedName>
</protein>
<evidence type="ECO:0000259" key="2">
    <source>
        <dbReference type="Pfam" id="PF16201"/>
    </source>
</evidence>
<keyword evidence="5" id="KW-1185">Reference proteome</keyword>
<organism evidence="4 5">
    <name type="scientific">Hanseniaspora guilliermondii</name>
    <dbReference type="NCBI Taxonomy" id="56406"/>
    <lineage>
        <taxon>Eukaryota</taxon>
        <taxon>Fungi</taxon>
        <taxon>Dikarya</taxon>
        <taxon>Ascomycota</taxon>
        <taxon>Saccharomycotina</taxon>
        <taxon>Saccharomycetes</taxon>
        <taxon>Saccharomycodales</taxon>
        <taxon>Saccharomycodaceae</taxon>
        <taxon>Hanseniaspora</taxon>
    </lineage>
</organism>
<dbReference type="PANTHER" id="PTHR13500:SF0">
    <property type="entry name" value="NUCLEOLAR PRE-RIBOSOMAL-ASSOCIATED PROTEIN 1"/>
    <property type="match status" value="1"/>
</dbReference>
<feature type="domain" description="URB1 central HEAT repeat" evidence="3">
    <location>
        <begin position="619"/>
        <end position="759"/>
    </location>
</feature>
<gene>
    <name evidence="4" type="ORF">HGUI_03420</name>
</gene>
<dbReference type="InterPro" id="IPR032436">
    <property type="entry name" value="URB1_C"/>
</dbReference>
<dbReference type="Proteomes" id="UP000183365">
    <property type="component" value="Unassembled WGS sequence"/>
</dbReference>
<sequence>MSVDLDNVPFEKENKKKWIPHNNKANSSVSQHNLDVSYEILLTHLIEFEKLKDWTIIKNEICKSILPEILLQPFSMYAYTNDHKNWTQTIIRLDKLITCLSQYESNSEEDTLIQDYANTLIDKFITTEMKTVYRALNNLRGSITNPMLRLLQSIVGFNNGRYVDQFISYFDFSLPSITRVLTPHKSELNANTQESIMDEKQYQNSLRFNFIKFFTSLLSYSPSILRKDLLLENNKIMVALSKYISKVDSDECVILLLNTFIEKVINESSFKKATKCKIFHEFLLTNILKKYQKKETDIECKKKIIEFFNILFTDSDAGMVFENPKPWNSINANDDKNLIVVNDKKYKLNNKYIFNTIAKFKPWEDEMQMNILIKILHNAPELVAPYVNQLHHLNGNNEAKMTSFWIGQTLTLNRIINLPIPDIIIRQGSESQGSLEDEEQDEGVYAEETNYSIQTLIDIVVPPSITPLNLKQYINNNSDFVKHIGCQIITSILNKLKLITNFLNDQNSKAIVFSNDLINQVQSKLPDLHEYLKSVDIVYKKNIESPNLLLISELTNIMSLYNQVFTNVNNQFKLNNDNVFNKLIVKGSSVKDNNQECGLNGLELNIIDKYMELQESNDAYKWWNKNNSDFSLFTALLKMGYRDQLGLQKKITKILQNLTEKQKLFNRDILIACPITALMESLILVFKQGDMVNVWNLIDQSVQRTVTAPYKYIDMGVDFEYCSPLISCLSEQVSFFSEEGELVKKWLSIFAYKMALIGDHGCVDYVKSKLGLFFDIKQHSENIDLEKSDITTNQFCEIVSLLSINDFNSKQDTILEKLNLFLVSSDAGLNQRLINSSLFDNIFCGNDEQLISNVVKMLKKNDITLDITSKKNVYNNFINIIKQGDHHVSLNILNSLDKCSTIKYITENKDLKVDTKCNVLLLFKMIHYDLISYAEYDEYLFNVLVDCGVYIPKKVWESLFDIKDFGAMVVNKYILISSKDFLNILTEKFYSQAVQYFNNIYSENKDNITPDLIYYGSLLKLETEEIINGLKGDAMNLANKVAENEKILPDILSFIAAFCNCTDEQEQRILNDVVDYLINSSKHKFSSFAIKFITQLLSLNKIDVNSVKIWCYKCFLYINKKSAIIEANEYSSDEFMNIFNELGNLIRVFNPWQYIPKIILNTGVEIILSQKWCFKKEVVEYIINLCNQSYDEMFETKKYIQMVFNSEFSSFKDVHPSPENKNLVAILINTLFYKNVKVNSDINISLLLAENYDGTTSLKDRIFYNIMQAIEANTSVSWTQRIGSWDFIESSNGQDDVVIDDYEDLVSNDKEKLIMKEKELLSISINKSMILKTINNYRFVDSSEIITKSCYLNEWDELLKKEVVLSANENNLIYDSRFIMLLILQNNELVNTVEIDENEQTEVTRFNFKSLIRSGLFSLIIVSLSFKDDENSLIAFEIIKHMVNTLPKNDVETQKVKVDLMISIFLKKIMFSFNENKKMTPGEFAPPIFWFILSQISFIILDPKHFLYEQIYKWVLSKPKLVKYEIPIMNIFVNFQVKTQDFENLTKCLNWLLKNVVNGIKSVDDINYLRLVKMFEFILNFDNNCYANRLTRIYLNRFIERVQRIVVDYSIITRYGVLSSLESKKYANDMKMAMKKNLKTNVEEYKQFLMLLQENLNIQEIVSRFNVTLVSNKRLIDWTENDGLNISKRVCK</sequence>
<dbReference type="EMBL" id="FQNF01000087">
    <property type="protein sequence ID" value="SGZ41220.1"/>
    <property type="molecule type" value="Genomic_DNA"/>
</dbReference>
<name>A0A1L0B5X5_9ASCO</name>
<feature type="domain" description="URB1 N-terminal" evidence="1">
    <location>
        <begin position="70"/>
        <end position="407"/>
    </location>
</feature>
<evidence type="ECO:0000313" key="5">
    <source>
        <dbReference type="Proteomes" id="UP000183365"/>
    </source>
</evidence>
<proteinExistence type="predicted"/>
<accession>A0A1L0B5X5</accession>
<dbReference type="GO" id="GO:0000463">
    <property type="term" value="P:maturation of LSU-rRNA from tricistronic rRNA transcript (SSU-rRNA, 5.8S rRNA, LSU-rRNA)"/>
    <property type="evidence" value="ECO:0007669"/>
    <property type="project" value="TreeGrafter"/>
</dbReference>
<dbReference type="PANTHER" id="PTHR13500">
    <property type="entry name" value="NUCLEOLAR PRERIBOSOMAL-ASSOCIATED PROTEIN 1"/>
    <property type="match status" value="1"/>
</dbReference>
<evidence type="ECO:0000259" key="1">
    <source>
        <dbReference type="Pfam" id="PF11707"/>
    </source>
</evidence>
<dbReference type="InterPro" id="IPR021714">
    <property type="entry name" value="URB1_N"/>
</dbReference>
<reference evidence="5" key="1">
    <citation type="submission" date="2016-11" db="EMBL/GenBank/DDBJ databases">
        <authorList>
            <person name="Guldener U."/>
        </authorList>
    </citation>
    <scope>NUCLEOTIDE SEQUENCE [LARGE SCALE GENOMIC DNA]</scope>
</reference>
<evidence type="ECO:0000259" key="3">
    <source>
        <dbReference type="Pfam" id="PF26140"/>
    </source>
</evidence>
<evidence type="ECO:0000313" key="4">
    <source>
        <dbReference type="EMBL" id="SGZ41220.1"/>
    </source>
</evidence>
<dbReference type="VEuPathDB" id="FungiDB:HGUI_03420"/>
<dbReference type="GO" id="GO:0005730">
    <property type="term" value="C:nucleolus"/>
    <property type="evidence" value="ECO:0007669"/>
    <property type="project" value="TreeGrafter"/>
</dbReference>